<proteinExistence type="predicted"/>
<organism evidence="2">
    <name type="scientific">hydrothermal vent metagenome</name>
    <dbReference type="NCBI Taxonomy" id="652676"/>
    <lineage>
        <taxon>unclassified sequences</taxon>
        <taxon>metagenomes</taxon>
        <taxon>ecological metagenomes</taxon>
    </lineage>
</organism>
<gene>
    <name evidence="2" type="ORF">MNBD_GAMMA16-2290</name>
</gene>
<protein>
    <recommendedName>
        <fullName evidence="1">HDOD domain-containing protein</fullName>
    </recommendedName>
</protein>
<evidence type="ECO:0000313" key="2">
    <source>
        <dbReference type="EMBL" id="VAW86494.1"/>
    </source>
</evidence>
<dbReference type="AlphaFoldDB" id="A0A3B0ZYE8"/>
<dbReference type="InterPro" id="IPR013976">
    <property type="entry name" value="HDOD"/>
</dbReference>
<dbReference type="PROSITE" id="PS51833">
    <property type="entry name" value="HDOD"/>
    <property type="match status" value="1"/>
</dbReference>
<dbReference type="InterPro" id="IPR029016">
    <property type="entry name" value="GAF-like_dom_sf"/>
</dbReference>
<name>A0A3B0ZYE8_9ZZZZ</name>
<dbReference type="SUPFAM" id="SSF55781">
    <property type="entry name" value="GAF domain-like"/>
    <property type="match status" value="1"/>
</dbReference>
<reference evidence="2" key="1">
    <citation type="submission" date="2018-06" db="EMBL/GenBank/DDBJ databases">
        <authorList>
            <person name="Zhirakovskaya E."/>
        </authorList>
    </citation>
    <scope>NUCLEOTIDE SEQUENCE</scope>
</reference>
<dbReference type="SUPFAM" id="SSF109604">
    <property type="entry name" value="HD-domain/PDEase-like"/>
    <property type="match status" value="1"/>
</dbReference>
<feature type="domain" description="HDOD" evidence="1">
    <location>
        <begin position="28"/>
        <end position="223"/>
    </location>
</feature>
<dbReference type="InterPro" id="IPR052340">
    <property type="entry name" value="RNase_Y/CdgJ"/>
</dbReference>
<dbReference type="PANTHER" id="PTHR33525:SF4">
    <property type="entry name" value="CYCLIC DI-GMP PHOSPHODIESTERASE CDGJ"/>
    <property type="match status" value="1"/>
</dbReference>
<dbReference type="EMBL" id="UOFO01000094">
    <property type="protein sequence ID" value="VAW86494.1"/>
    <property type="molecule type" value="Genomic_DNA"/>
</dbReference>
<sequence>MTAPEIVTEEHSATVTLLLERAEKKGDLPIYNASLNKVRSISANPDSHAMELAQTIMKDANLSVKLLRIANSPFYNRGMGKIASVSRAVILLGFDSIKNLCLTLKLIESFTDDHPEVALNKMVAHSYLTAGFVRDLAIKCNPKEAEESYISGLTHNLGEISVGYFAPQTYLELLNLFKNENMSWIQAQERILGESFASIGQQLAKNWNFSHKVINCMSDYNPETKGIVKNQEQLNHAIVSLGSQIIGSLYQERQQIKTPINKLMAQLSNATGIKLDHIEKSLANSFHRSCDLTKEYGLNPRLLQPSIHDTKDSSRDKLARELSFILTDQDQTNTEIEKDSVPFLKVINETNLTPHSHILAENTNNTSNKTVHKKSKPQLEIKQNISNTTKPKLHGDPNLQLAIIQEITTMVSEQASLNKLFVKILEGLHNGVGFDNAMLCLLSPNRKTYAGRIVLGNNSQTLQQTISGKFDPTNDIFSRILSEGSDLVVDDCNDSNWNNVLNANFSEKSNCQSFIIAGIKSRAKPLGFFYVDNSETKLAFTPEMKRGFTQFIAQARLSVQICN</sequence>
<dbReference type="PANTHER" id="PTHR33525">
    <property type="match status" value="1"/>
</dbReference>
<dbReference type="Gene3D" id="3.30.450.40">
    <property type="match status" value="1"/>
</dbReference>
<dbReference type="Gene3D" id="1.10.3210.10">
    <property type="entry name" value="Hypothetical protein af1432"/>
    <property type="match status" value="1"/>
</dbReference>
<evidence type="ECO:0000259" key="1">
    <source>
        <dbReference type="PROSITE" id="PS51833"/>
    </source>
</evidence>
<dbReference type="Pfam" id="PF08668">
    <property type="entry name" value="HDOD"/>
    <property type="match status" value="1"/>
</dbReference>
<accession>A0A3B0ZYE8</accession>